<evidence type="ECO:0000313" key="6">
    <source>
        <dbReference type="EMBL" id="QIK40469.1"/>
    </source>
</evidence>
<keyword evidence="2" id="KW-0805">Transcription regulation</keyword>
<organism evidence="6 7">
    <name type="scientific">Pontivivens nitratireducens</name>
    <dbReference type="NCBI Taxonomy" id="2758038"/>
    <lineage>
        <taxon>Bacteria</taxon>
        <taxon>Pseudomonadati</taxon>
        <taxon>Pseudomonadota</taxon>
        <taxon>Alphaproteobacteria</taxon>
        <taxon>Rhodobacterales</taxon>
        <taxon>Paracoccaceae</taxon>
        <taxon>Pontivivens</taxon>
    </lineage>
</organism>
<dbReference type="Gene3D" id="1.10.10.10">
    <property type="entry name" value="Winged helix-like DNA-binding domain superfamily/Winged helix DNA-binding domain"/>
    <property type="match status" value="1"/>
</dbReference>
<dbReference type="AlphaFoldDB" id="A0A6G7VKA3"/>
<dbReference type="InterPro" id="IPR005119">
    <property type="entry name" value="LysR_subst-bd"/>
</dbReference>
<keyword evidence="7" id="KW-1185">Reference proteome</keyword>
<dbReference type="InterPro" id="IPR036390">
    <property type="entry name" value="WH_DNA-bd_sf"/>
</dbReference>
<evidence type="ECO:0000256" key="4">
    <source>
        <dbReference type="ARBA" id="ARBA00023163"/>
    </source>
</evidence>
<dbReference type="Pfam" id="PF03466">
    <property type="entry name" value="LysR_substrate"/>
    <property type="match status" value="1"/>
</dbReference>
<reference evidence="6 7" key="1">
    <citation type="submission" date="2020-03" db="EMBL/GenBank/DDBJ databases">
        <title>Complete genome sequence of Monaibacterium sp. ALG8 with diverse plasmids.</title>
        <authorList>
            <person name="Sun C."/>
        </authorList>
    </citation>
    <scope>NUCLEOTIDE SEQUENCE [LARGE SCALE GENOMIC DNA]</scope>
    <source>
        <strain evidence="6 7">ALG8</strain>
    </source>
</reference>
<proteinExistence type="inferred from homology"/>
<keyword evidence="4" id="KW-0804">Transcription</keyword>
<dbReference type="PROSITE" id="PS50931">
    <property type="entry name" value="HTH_LYSR"/>
    <property type="match status" value="1"/>
</dbReference>
<dbReference type="PANTHER" id="PTHR30419:SF8">
    <property type="entry name" value="NITROGEN ASSIMILATION TRANSCRIPTIONAL ACTIVATOR-RELATED"/>
    <property type="match status" value="1"/>
</dbReference>
<dbReference type="Proteomes" id="UP000500791">
    <property type="component" value="Chromosome"/>
</dbReference>
<dbReference type="GO" id="GO:0003700">
    <property type="term" value="F:DNA-binding transcription factor activity"/>
    <property type="evidence" value="ECO:0007669"/>
    <property type="project" value="InterPro"/>
</dbReference>
<dbReference type="InterPro" id="IPR050950">
    <property type="entry name" value="HTH-type_LysR_regulators"/>
</dbReference>
<dbReference type="InterPro" id="IPR036388">
    <property type="entry name" value="WH-like_DNA-bd_sf"/>
</dbReference>
<dbReference type="GO" id="GO:0005829">
    <property type="term" value="C:cytosol"/>
    <property type="evidence" value="ECO:0007669"/>
    <property type="project" value="TreeGrafter"/>
</dbReference>
<dbReference type="EMBL" id="CP049811">
    <property type="protein sequence ID" value="QIK40469.1"/>
    <property type="molecule type" value="Genomic_DNA"/>
</dbReference>
<dbReference type="KEGG" id="mon:G8E03_06610"/>
<dbReference type="SUPFAM" id="SSF53850">
    <property type="entry name" value="Periplasmic binding protein-like II"/>
    <property type="match status" value="1"/>
</dbReference>
<dbReference type="CDD" id="cd05466">
    <property type="entry name" value="PBP2_LTTR_substrate"/>
    <property type="match status" value="1"/>
</dbReference>
<evidence type="ECO:0000313" key="7">
    <source>
        <dbReference type="Proteomes" id="UP000500791"/>
    </source>
</evidence>
<dbReference type="Pfam" id="PF00126">
    <property type="entry name" value="HTH_1"/>
    <property type="match status" value="1"/>
</dbReference>
<name>A0A6G7VKA3_9RHOB</name>
<dbReference type="InterPro" id="IPR000847">
    <property type="entry name" value="LysR_HTH_N"/>
</dbReference>
<dbReference type="Gene3D" id="3.40.190.290">
    <property type="match status" value="1"/>
</dbReference>
<keyword evidence="3" id="KW-0238">DNA-binding</keyword>
<evidence type="ECO:0000259" key="5">
    <source>
        <dbReference type="PROSITE" id="PS50931"/>
    </source>
</evidence>
<feature type="domain" description="HTH lysR-type" evidence="5">
    <location>
        <begin position="13"/>
        <end position="62"/>
    </location>
</feature>
<comment type="similarity">
    <text evidence="1">Belongs to the LysR transcriptional regulatory family.</text>
</comment>
<dbReference type="SUPFAM" id="SSF46785">
    <property type="entry name" value="Winged helix' DNA-binding domain"/>
    <property type="match status" value="1"/>
</dbReference>
<evidence type="ECO:0000256" key="1">
    <source>
        <dbReference type="ARBA" id="ARBA00009437"/>
    </source>
</evidence>
<dbReference type="RefSeq" id="WP_166189975.1">
    <property type="nucleotide sequence ID" value="NZ_CP049811.1"/>
</dbReference>
<accession>A0A6G7VKA3</accession>
<dbReference type="PANTHER" id="PTHR30419">
    <property type="entry name" value="HTH-TYPE TRANSCRIPTIONAL REGULATOR YBHD"/>
    <property type="match status" value="1"/>
</dbReference>
<dbReference type="FunFam" id="1.10.10.10:FF:000001">
    <property type="entry name" value="LysR family transcriptional regulator"/>
    <property type="match status" value="1"/>
</dbReference>
<protein>
    <submittedName>
        <fullName evidence="6">LysR family transcriptional regulator</fullName>
    </submittedName>
</protein>
<sequence>MINPLVTRKLLHFVAVYESGNIAHAAAQIGISQPALSMSLRQLEDEFGAELFRRQPRGVSPTAAGEVLYRYAISIQQGARLAREEVAAMGEGKLSRLRLGAGVAWTTTVLPDVLIDLQAQFAGMTIDMITGVGDQLAGLFLAGEIDVFLAAGSIPALNSHEIETEFIANLPMRAVADSDHALARMDRVTPSDLAAWSWAGFYEDEGFFHLSQHYMALRNLPAPKIAIRTNSAAALTSLVRASDMVAVLISPLARSACRVGLSELRLEEPLWDMPVNIYYRQVAADLLPIRFFREQIGQRIRSLVREPSFEEPDP</sequence>
<gene>
    <name evidence="6" type="ORF">G8E03_06610</name>
</gene>
<evidence type="ECO:0000256" key="3">
    <source>
        <dbReference type="ARBA" id="ARBA00023125"/>
    </source>
</evidence>
<dbReference type="GO" id="GO:0003677">
    <property type="term" value="F:DNA binding"/>
    <property type="evidence" value="ECO:0007669"/>
    <property type="project" value="UniProtKB-KW"/>
</dbReference>
<dbReference type="PRINTS" id="PR00039">
    <property type="entry name" value="HTHLYSR"/>
</dbReference>
<evidence type="ECO:0000256" key="2">
    <source>
        <dbReference type="ARBA" id="ARBA00023015"/>
    </source>
</evidence>